<evidence type="ECO:0000313" key="4">
    <source>
        <dbReference type="EMBL" id="KAF2176745.1"/>
    </source>
</evidence>
<reference evidence="4" key="1">
    <citation type="journal article" date="2020" name="Stud. Mycol.">
        <title>101 Dothideomycetes genomes: a test case for predicting lifestyles and emergence of pathogens.</title>
        <authorList>
            <person name="Haridas S."/>
            <person name="Albert R."/>
            <person name="Binder M."/>
            <person name="Bloem J."/>
            <person name="Labutti K."/>
            <person name="Salamov A."/>
            <person name="Andreopoulos B."/>
            <person name="Baker S."/>
            <person name="Barry K."/>
            <person name="Bills G."/>
            <person name="Bluhm B."/>
            <person name="Cannon C."/>
            <person name="Castanera R."/>
            <person name="Culley D."/>
            <person name="Daum C."/>
            <person name="Ezra D."/>
            <person name="Gonzalez J."/>
            <person name="Henrissat B."/>
            <person name="Kuo A."/>
            <person name="Liang C."/>
            <person name="Lipzen A."/>
            <person name="Lutzoni F."/>
            <person name="Magnuson J."/>
            <person name="Mondo S."/>
            <person name="Nolan M."/>
            <person name="Ohm R."/>
            <person name="Pangilinan J."/>
            <person name="Park H.-J."/>
            <person name="Ramirez L."/>
            <person name="Alfaro M."/>
            <person name="Sun H."/>
            <person name="Tritt A."/>
            <person name="Yoshinaga Y."/>
            <person name="Zwiers L.-H."/>
            <person name="Turgeon B."/>
            <person name="Goodwin S."/>
            <person name="Spatafora J."/>
            <person name="Crous P."/>
            <person name="Grigoriev I."/>
        </authorList>
    </citation>
    <scope>NUCLEOTIDE SEQUENCE</scope>
    <source>
        <strain evidence="4">CBS 207.26</strain>
    </source>
</reference>
<dbReference type="AlphaFoldDB" id="A0A6A6DC79"/>
<keyword evidence="2" id="KW-0812">Transmembrane</keyword>
<dbReference type="EMBL" id="ML994701">
    <property type="protein sequence ID" value="KAF2176745.1"/>
    <property type="molecule type" value="Genomic_DNA"/>
</dbReference>
<dbReference type="Proteomes" id="UP000800200">
    <property type="component" value="Unassembled WGS sequence"/>
</dbReference>
<feature type="signal peptide" evidence="3">
    <location>
        <begin position="1"/>
        <end position="21"/>
    </location>
</feature>
<feature type="region of interest" description="Disordered" evidence="1">
    <location>
        <begin position="112"/>
        <end position="139"/>
    </location>
</feature>
<evidence type="ECO:0000256" key="2">
    <source>
        <dbReference type="SAM" id="Phobius"/>
    </source>
</evidence>
<dbReference type="OrthoDB" id="3695248at2759"/>
<sequence length="270" mass="28102">MASSAVFSALVLLVFALGVSGYDWVDMLPDCWQDCLNNSNDVSCDSARCICKASKSDSFLPDAVYCAHSNCDAEDWAIDAFLIPLQVYCGAIGKEIPYSILSSAQCAATETSQQPKATSTRRPHSQDSNGYKSKSKGGDELTSLVTTTVTQTTTDENGATLQIIVPVVMGPNTISYGKTITSSLEESASATGSPSSAAVSQSPTPAASASLSTQAQQGQIASSTTSSKKSEKTSNNNGSPFENMQAGATRWSFSGALVGLGILAGVFTRL</sequence>
<feature type="region of interest" description="Disordered" evidence="1">
    <location>
        <begin position="187"/>
        <end position="243"/>
    </location>
</feature>
<name>A0A6A6DC79_9PEZI</name>
<accession>A0A6A6DC79</accession>
<keyword evidence="5" id="KW-1185">Reference proteome</keyword>
<evidence type="ECO:0000256" key="1">
    <source>
        <dbReference type="SAM" id="MobiDB-lite"/>
    </source>
</evidence>
<proteinExistence type="predicted"/>
<feature type="compositionally biased region" description="Polar residues" evidence="1">
    <location>
        <begin position="112"/>
        <end position="132"/>
    </location>
</feature>
<feature type="chain" id="PRO_5025640617" evidence="3">
    <location>
        <begin position="22"/>
        <end position="270"/>
    </location>
</feature>
<organism evidence="4 5">
    <name type="scientific">Zopfia rhizophila CBS 207.26</name>
    <dbReference type="NCBI Taxonomy" id="1314779"/>
    <lineage>
        <taxon>Eukaryota</taxon>
        <taxon>Fungi</taxon>
        <taxon>Dikarya</taxon>
        <taxon>Ascomycota</taxon>
        <taxon>Pezizomycotina</taxon>
        <taxon>Dothideomycetes</taxon>
        <taxon>Dothideomycetes incertae sedis</taxon>
        <taxon>Zopfiaceae</taxon>
        <taxon>Zopfia</taxon>
    </lineage>
</organism>
<keyword evidence="2" id="KW-0472">Membrane</keyword>
<evidence type="ECO:0000256" key="3">
    <source>
        <dbReference type="SAM" id="SignalP"/>
    </source>
</evidence>
<keyword evidence="2" id="KW-1133">Transmembrane helix</keyword>
<feature type="transmembrane region" description="Helical" evidence="2">
    <location>
        <begin position="251"/>
        <end position="268"/>
    </location>
</feature>
<protein>
    <submittedName>
        <fullName evidence="4">Uncharacterized protein</fullName>
    </submittedName>
</protein>
<gene>
    <name evidence="4" type="ORF">K469DRAFT_721949</name>
</gene>
<feature type="compositionally biased region" description="Low complexity" evidence="1">
    <location>
        <begin position="187"/>
        <end position="239"/>
    </location>
</feature>
<keyword evidence="3" id="KW-0732">Signal</keyword>
<evidence type="ECO:0000313" key="5">
    <source>
        <dbReference type="Proteomes" id="UP000800200"/>
    </source>
</evidence>